<evidence type="ECO:0000313" key="14">
    <source>
        <dbReference type="Proteomes" id="UP000737018"/>
    </source>
</evidence>
<feature type="chain" id="PRO_5035184413" description="Leucine-rich repeat-containing N-terminal plant-type domain-containing protein" evidence="11">
    <location>
        <begin position="23"/>
        <end position="375"/>
    </location>
</feature>
<evidence type="ECO:0000256" key="4">
    <source>
        <dbReference type="ARBA" id="ARBA00022729"/>
    </source>
</evidence>
<evidence type="ECO:0000259" key="12">
    <source>
        <dbReference type="Pfam" id="PF08263"/>
    </source>
</evidence>
<dbReference type="FunFam" id="3.80.10.10:FF:000041">
    <property type="entry name" value="LRR receptor-like serine/threonine-protein kinase ERECTA"/>
    <property type="match status" value="1"/>
</dbReference>
<evidence type="ECO:0000256" key="11">
    <source>
        <dbReference type="SAM" id="SignalP"/>
    </source>
</evidence>
<keyword evidence="7 10" id="KW-0472">Membrane</keyword>
<evidence type="ECO:0000256" key="3">
    <source>
        <dbReference type="ARBA" id="ARBA00022692"/>
    </source>
</evidence>
<dbReference type="GO" id="GO:0016020">
    <property type="term" value="C:membrane"/>
    <property type="evidence" value="ECO:0007669"/>
    <property type="project" value="UniProtKB-SubCell"/>
</dbReference>
<evidence type="ECO:0000256" key="10">
    <source>
        <dbReference type="SAM" id="Phobius"/>
    </source>
</evidence>
<proteinExistence type="predicted"/>
<dbReference type="Pfam" id="PF08263">
    <property type="entry name" value="LRRNT_2"/>
    <property type="match status" value="1"/>
</dbReference>
<keyword evidence="3 10" id="KW-0812">Transmembrane</keyword>
<dbReference type="EMBL" id="JRKL02000231">
    <property type="protein sequence ID" value="KAF3973557.1"/>
    <property type="molecule type" value="Genomic_DNA"/>
</dbReference>
<keyword evidence="9" id="KW-0325">Glycoprotein</keyword>
<feature type="transmembrane region" description="Helical" evidence="10">
    <location>
        <begin position="342"/>
        <end position="361"/>
    </location>
</feature>
<feature type="transmembrane region" description="Helical" evidence="10">
    <location>
        <begin position="312"/>
        <end position="330"/>
    </location>
</feature>
<accession>A0A8J4VX10</accession>
<evidence type="ECO:0000256" key="8">
    <source>
        <dbReference type="ARBA" id="ARBA00023170"/>
    </source>
</evidence>
<keyword evidence="8" id="KW-0675">Receptor</keyword>
<dbReference type="PANTHER" id="PTHR48063">
    <property type="entry name" value="LRR RECEPTOR-LIKE KINASE"/>
    <property type="match status" value="1"/>
</dbReference>
<keyword evidence="2" id="KW-0433">Leucine-rich repeat</keyword>
<dbReference type="InterPro" id="IPR001611">
    <property type="entry name" value="Leu-rich_rpt"/>
</dbReference>
<keyword evidence="4 11" id="KW-0732">Signal</keyword>
<protein>
    <recommendedName>
        <fullName evidence="12">Leucine-rich repeat-containing N-terminal plant-type domain-containing protein</fullName>
    </recommendedName>
</protein>
<evidence type="ECO:0000256" key="9">
    <source>
        <dbReference type="ARBA" id="ARBA00023180"/>
    </source>
</evidence>
<dbReference type="SUPFAM" id="SSF52058">
    <property type="entry name" value="L domain-like"/>
    <property type="match status" value="1"/>
</dbReference>
<dbReference type="AlphaFoldDB" id="A0A8J4VX10"/>
<dbReference type="PANTHER" id="PTHR48063:SF63">
    <property type="entry name" value="LEUCINE-RICH RECEPTOR-LIKE KINASE FAMILY PROTEIN"/>
    <property type="match status" value="1"/>
</dbReference>
<comment type="caution">
    <text evidence="13">The sequence shown here is derived from an EMBL/GenBank/DDBJ whole genome shotgun (WGS) entry which is preliminary data.</text>
</comment>
<evidence type="ECO:0000256" key="2">
    <source>
        <dbReference type="ARBA" id="ARBA00022614"/>
    </source>
</evidence>
<dbReference type="Gene3D" id="3.80.10.10">
    <property type="entry name" value="Ribonuclease Inhibitor"/>
    <property type="match status" value="2"/>
</dbReference>
<evidence type="ECO:0000256" key="7">
    <source>
        <dbReference type="ARBA" id="ARBA00023136"/>
    </source>
</evidence>
<keyword evidence="6 10" id="KW-1133">Transmembrane helix</keyword>
<evidence type="ECO:0000313" key="13">
    <source>
        <dbReference type="EMBL" id="KAF3973557.1"/>
    </source>
</evidence>
<evidence type="ECO:0000256" key="1">
    <source>
        <dbReference type="ARBA" id="ARBA00004479"/>
    </source>
</evidence>
<feature type="signal peptide" evidence="11">
    <location>
        <begin position="1"/>
        <end position="22"/>
    </location>
</feature>
<dbReference type="OrthoDB" id="442066at2759"/>
<organism evidence="13 14">
    <name type="scientific">Castanea mollissima</name>
    <name type="common">Chinese chestnut</name>
    <dbReference type="NCBI Taxonomy" id="60419"/>
    <lineage>
        <taxon>Eukaryota</taxon>
        <taxon>Viridiplantae</taxon>
        <taxon>Streptophyta</taxon>
        <taxon>Embryophyta</taxon>
        <taxon>Tracheophyta</taxon>
        <taxon>Spermatophyta</taxon>
        <taxon>Magnoliopsida</taxon>
        <taxon>eudicotyledons</taxon>
        <taxon>Gunneridae</taxon>
        <taxon>Pentapetalae</taxon>
        <taxon>rosids</taxon>
        <taxon>fabids</taxon>
        <taxon>Fagales</taxon>
        <taxon>Fagaceae</taxon>
        <taxon>Castanea</taxon>
    </lineage>
</organism>
<gene>
    <name evidence="13" type="ORF">CMV_003030</name>
</gene>
<keyword evidence="14" id="KW-1185">Reference proteome</keyword>
<feature type="domain" description="Leucine-rich repeat-containing N-terminal plant-type" evidence="12">
    <location>
        <begin position="39"/>
        <end position="77"/>
    </location>
</feature>
<keyword evidence="5" id="KW-0677">Repeat</keyword>
<dbReference type="Proteomes" id="UP000737018">
    <property type="component" value="Unassembled WGS sequence"/>
</dbReference>
<dbReference type="InterPro" id="IPR046956">
    <property type="entry name" value="RLP23-like"/>
</dbReference>
<name>A0A8J4VX10_9ROSI</name>
<dbReference type="InterPro" id="IPR013210">
    <property type="entry name" value="LRR_N_plant-typ"/>
</dbReference>
<comment type="subcellular location">
    <subcellularLocation>
        <location evidence="1">Membrane</location>
        <topology evidence="1">Single-pass type I membrane protein</topology>
    </subcellularLocation>
</comment>
<reference evidence="13" key="1">
    <citation type="submission" date="2020-03" db="EMBL/GenBank/DDBJ databases">
        <title>Castanea mollissima Vanexum genome sequencing.</title>
        <authorList>
            <person name="Staton M."/>
        </authorList>
    </citation>
    <scope>NUCLEOTIDE SEQUENCE</scope>
    <source>
        <tissue evidence="13">Leaf</tissue>
    </source>
</reference>
<dbReference type="InterPro" id="IPR032675">
    <property type="entry name" value="LRR_dom_sf"/>
</dbReference>
<sequence>MDGSLRFRAVTLTLFLVFLTLAAIDPKFCYAISEVHCIQSEQQALLRFKTDLSDPLNRLASWAGDGDCCQWEGVVCNNVTGHVQELNLRSFPPPLLEYFSIEAQYEAAIQSYAQSILGSIPPTPNSNFSSVATLDLSFNSFENSLIPSWVFGYQNLVALNLSANGFQGPIPVGLQNMTSLKHLDLSFNNFNSSIPNWLYSFSHLEFLNLRKNLLQGTISSSIRNLTSAISIDFISNQLDGKVPRSLGNVCNLRELRLSDNKLSQEVSEILEGLLRCVSYGLEVLEMYDAQLSGHLTEELGQFQNLTKLSLEVHLLAAAIASAVVAFLIPGPSLPIAAIVCRLESLIIIPFLVTFSFVNIATSKFSLMLPLHGGCQ</sequence>
<dbReference type="Pfam" id="PF00560">
    <property type="entry name" value="LRR_1"/>
    <property type="match status" value="4"/>
</dbReference>
<evidence type="ECO:0000256" key="6">
    <source>
        <dbReference type="ARBA" id="ARBA00022989"/>
    </source>
</evidence>
<evidence type="ECO:0000256" key="5">
    <source>
        <dbReference type="ARBA" id="ARBA00022737"/>
    </source>
</evidence>